<feature type="compositionally biased region" description="Polar residues" evidence="1">
    <location>
        <begin position="1"/>
        <end position="15"/>
    </location>
</feature>
<proteinExistence type="predicted"/>
<evidence type="ECO:0000256" key="1">
    <source>
        <dbReference type="SAM" id="MobiDB-lite"/>
    </source>
</evidence>
<dbReference type="Proteomes" id="UP000266723">
    <property type="component" value="Unassembled WGS sequence"/>
</dbReference>
<gene>
    <name evidence="2" type="ORF">DY000_02000888</name>
</gene>
<evidence type="ECO:0000313" key="2">
    <source>
        <dbReference type="EMBL" id="KAF3546397.1"/>
    </source>
</evidence>
<dbReference type="EMBL" id="QGKV02000832">
    <property type="protein sequence ID" value="KAF3546397.1"/>
    <property type="molecule type" value="Genomic_DNA"/>
</dbReference>
<comment type="caution">
    <text evidence="2">The sequence shown here is derived from an EMBL/GenBank/DDBJ whole genome shotgun (WGS) entry which is preliminary data.</text>
</comment>
<keyword evidence="3" id="KW-1185">Reference proteome</keyword>
<evidence type="ECO:0000313" key="3">
    <source>
        <dbReference type="Proteomes" id="UP000266723"/>
    </source>
</evidence>
<reference evidence="2 3" key="1">
    <citation type="journal article" date="2020" name="BMC Genomics">
        <title>Intraspecific diversification of the crop wild relative Brassica cretica Lam. using demographic model selection.</title>
        <authorList>
            <person name="Kioukis A."/>
            <person name="Michalopoulou V.A."/>
            <person name="Briers L."/>
            <person name="Pirintsos S."/>
            <person name="Studholme D.J."/>
            <person name="Pavlidis P."/>
            <person name="Sarris P.F."/>
        </authorList>
    </citation>
    <scope>NUCLEOTIDE SEQUENCE [LARGE SCALE GENOMIC DNA]</scope>
    <source>
        <strain evidence="3">cv. PFS-1207/04</strain>
    </source>
</reference>
<name>A0ABQ7C436_BRACR</name>
<accession>A0ABQ7C436</accession>
<sequence>MTTSECNQHQILSHAQRQEAEDQTDEETKRTLIQYAIQRRAKETGSDLTAGTKSNLEMFRWSLNWINIPLTVTPKRIKTRSRSREGIHR</sequence>
<feature type="region of interest" description="Disordered" evidence="1">
    <location>
        <begin position="1"/>
        <end position="29"/>
    </location>
</feature>
<protein>
    <submittedName>
        <fullName evidence="2">Uncharacterized protein</fullName>
    </submittedName>
</protein>
<feature type="compositionally biased region" description="Basic and acidic residues" evidence="1">
    <location>
        <begin position="16"/>
        <end position="29"/>
    </location>
</feature>
<organism evidence="2 3">
    <name type="scientific">Brassica cretica</name>
    <name type="common">Mustard</name>
    <dbReference type="NCBI Taxonomy" id="69181"/>
    <lineage>
        <taxon>Eukaryota</taxon>
        <taxon>Viridiplantae</taxon>
        <taxon>Streptophyta</taxon>
        <taxon>Embryophyta</taxon>
        <taxon>Tracheophyta</taxon>
        <taxon>Spermatophyta</taxon>
        <taxon>Magnoliopsida</taxon>
        <taxon>eudicotyledons</taxon>
        <taxon>Gunneridae</taxon>
        <taxon>Pentapetalae</taxon>
        <taxon>rosids</taxon>
        <taxon>malvids</taxon>
        <taxon>Brassicales</taxon>
        <taxon>Brassicaceae</taxon>
        <taxon>Brassiceae</taxon>
        <taxon>Brassica</taxon>
    </lineage>
</organism>